<keyword evidence="6" id="KW-1185">Reference proteome</keyword>
<name>A0A3D9KJ70_9BACL</name>
<evidence type="ECO:0000256" key="3">
    <source>
        <dbReference type="ARBA" id="ARBA00022801"/>
    </source>
</evidence>
<evidence type="ECO:0000313" key="5">
    <source>
        <dbReference type="EMBL" id="RED86581.1"/>
    </source>
</evidence>
<keyword evidence="3 5" id="KW-0378">Hydrolase</keyword>
<dbReference type="Gene3D" id="1.10.150.520">
    <property type="match status" value="1"/>
</dbReference>
<dbReference type="SFLD" id="SFLDS00003">
    <property type="entry name" value="Haloacid_Dehalogenase"/>
    <property type="match status" value="1"/>
</dbReference>
<dbReference type="InterPro" id="IPR036412">
    <property type="entry name" value="HAD-like_sf"/>
</dbReference>
<organism evidence="5 6">
    <name type="scientific">Cohnella phaseoli</name>
    <dbReference type="NCBI Taxonomy" id="456490"/>
    <lineage>
        <taxon>Bacteria</taxon>
        <taxon>Bacillati</taxon>
        <taxon>Bacillota</taxon>
        <taxon>Bacilli</taxon>
        <taxon>Bacillales</taxon>
        <taxon>Paenibacillaceae</taxon>
        <taxon>Cohnella</taxon>
    </lineage>
</organism>
<dbReference type="InterPro" id="IPR051400">
    <property type="entry name" value="HAD-like_hydrolase"/>
</dbReference>
<evidence type="ECO:0000256" key="4">
    <source>
        <dbReference type="ARBA" id="ARBA00022842"/>
    </source>
</evidence>
<accession>A0A3D9KJ70</accession>
<dbReference type="Gene3D" id="3.40.50.1000">
    <property type="entry name" value="HAD superfamily/HAD-like"/>
    <property type="match status" value="1"/>
</dbReference>
<dbReference type="Pfam" id="PF00702">
    <property type="entry name" value="Hydrolase"/>
    <property type="match status" value="1"/>
</dbReference>
<dbReference type="NCBIfam" id="TIGR01549">
    <property type="entry name" value="HAD-SF-IA-v1"/>
    <property type="match status" value="1"/>
</dbReference>
<dbReference type="PRINTS" id="PR00413">
    <property type="entry name" value="HADHALOGNASE"/>
</dbReference>
<dbReference type="AlphaFoldDB" id="A0A3D9KJ70"/>
<dbReference type="OrthoDB" id="9809962at2"/>
<gene>
    <name evidence="5" type="ORF">DFP98_103436</name>
</gene>
<keyword evidence="4" id="KW-0460">Magnesium</keyword>
<evidence type="ECO:0000256" key="1">
    <source>
        <dbReference type="ARBA" id="ARBA00001946"/>
    </source>
</evidence>
<dbReference type="EMBL" id="QRDZ01000003">
    <property type="protein sequence ID" value="RED86581.1"/>
    <property type="molecule type" value="Genomic_DNA"/>
</dbReference>
<dbReference type="NCBIfam" id="TIGR01509">
    <property type="entry name" value="HAD-SF-IA-v3"/>
    <property type="match status" value="1"/>
</dbReference>
<dbReference type="SFLD" id="SFLDG01129">
    <property type="entry name" value="C1.5:_HAD__Beta-PGM__Phosphata"/>
    <property type="match status" value="1"/>
</dbReference>
<dbReference type="SUPFAM" id="SSF56784">
    <property type="entry name" value="HAD-like"/>
    <property type="match status" value="1"/>
</dbReference>
<comment type="cofactor">
    <cofactor evidence="1">
        <name>Mg(2+)</name>
        <dbReference type="ChEBI" id="CHEBI:18420"/>
    </cofactor>
</comment>
<dbReference type="GO" id="GO:0044281">
    <property type="term" value="P:small molecule metabolic process"/>
    <property type="evidence" value="ECO:0007669"/>
    <property type="project" value="UniProtKB-ARBA"/>
</dbReference>
<evidence type="ECO:0000256" key="2">
    <source>
        <dbReference type="ARBA" id="ARBA00022723"/>
    </source>
</evidence>
<dbReference type="RefSeq" id="WP_116059688.1">
    <property type="nucleotide sequence ID" value="NZ_QRDZ01000003.1"/>
</dbReference>
<evidence type="ECO:0000313" key="6">
    <source>
        <dbReference type="Proteomes" id="UP000256977"/>
    </source>
</evidence>
<dbReference type="Proteomes" id="UP000256977">
    <property type="component" value="Unassembled WGS sequence"/>
</dbReference>
<dbReference type="InterPro" id="IPR006439">
    <property type="entry name" value="HAD-SF_hydro_IA"/>
</dbReference>
<sequence>MSSIKAVLFDLDNTILDRTRTFSNFTHAFISNYFRHIEFPQSIYETIIERDQDGYKDKNELFAELIDLLPWQARPRLEELMGFYGAEYVGNAIPMNRAREVVLELKKRYKTGLITNGKTAIQYGKIDRLGIRDDFDLILVSEEAGIKKPDPRIFELALERLRLQPEECVYVGDHPVNDMEGASQIGIGGIWMKVNQPWREELSARPLHTIRQLEELLTLL</sequence>
<dbReference type="GO" id="GO:0016791">
    <property type="term" value="F:phosphatase activity"/>
    <property type="evidence" value="ECO:0007669"/>
    <property type="project" value="TreeGrafter"/>
</dbReference>
<reference evidence="5 6" key="1">
    <citation type="submission" date="2018-07" db="EMBL/GenBank/DDBJ databases">
        <title>Genomic Encyclopedia of Type Strains, Phase III (KMG-III): the genomes of soil and plant-associated and newly described type strains.</title>
        <authorList>
            <person name="Whitman W."/>
        </authorList>
    </citation>
    <scope>NUCLEOTIDE SEQUENCE [LARGE SCALE GENOMIC DNA]</scope>
    <source>
        <strain evidence="5 6">CECT 7287</strain>
    </source>
</reference>
<dbReference type="PANTHER" id="PTHR46470:SF2">
    <property type="entry name" value="GLYCERALDEHYDE 3-PHOSPHATE PHOSPHATASE"/>
    <property type="match status" value="1"/>
</dbReference>
<keyword evidence="2" id="KW-0479">Metal-binding</keyword>
<dbReference type="InterPro" id="IPR023214">
    <property type="entry name" value="HAD_sf"/>
</dbReference>
<protein>
    <submittedName>
        <fullName evidence="5">Putative hydrolase of the HAD superfamily</fullName>
    </submittedName>
</protein>
<proteinExistence type="predicted"/>
<comment type="caution">
    <text evidence="5">The sequence shown here is derived from an EMBL/GenBank/DDBJ whole genome shotgun (WGS) entry which is preliminary data.</text>
</comment>
<dbReference type="PANTHER" id="PTHR46470">
    <property type="entry name" value="N-ACYLNEURAMINATE-9-PHOSPHATASE"/>
    <property type="match status" value="1"/>
</dbReference>
<dbReference type="GO" id="GO:0046872">
    <property type="term" value="F:metal ion binding"/>
    <property type="evidence" value="ECO:0007669"/>
    <property type="project" value="UniProtKB-KW"/>
</dbReference>